<feature type="compositionally biased region" description="Basic and acidic residues" evidence="1">
    <location>
        <begin position="13"/>
        <end position="48"/>
    </location>
</feature>
<name>A0A2A6C413_PRIPA</name>
<evidence type="ECO:0000313" key="2">
    <source>
        <dbReference type="EnsemblMetazoa" id="PPA45499.1"/>
    </source>
</evidence>
<accession>A0A2A6C413</accession>
<organism evidence="2 3">
    <name type="scientific">Pristionchus pacificus</name>
    <name type="common">Parasitic nematode worm</name>
    <dbReference type="NCBI Taxonomy" id="54126"/>
    <lineage>
        <taxon>Eukaryota</taxon>
        <taxon>Metazoa</taxon>
        <taxon>Ecdysozoa</taxon>
        <taxon>Nematoda</taxon>
        <taxon>Chromadorea</taxon>
        <taxon>Rhabditida</taxon>
        <taxon>Rhabditina</taxon>
        <taxon>Diplogasteromorpha</taxon>
        <taxon>Diplogasteroidea</taxon>
        <taxon>Neodiplogasteridae</taxon>
        <taxon>Pristionchus</taxon>
    </lineage>
</organism>
<gene>
    <name evidence="2" type="primary">WBGene00283868</name>
</gene>
<feature type="compositionally biased region" description="Polar residues" evidence="1">
    <location>
        <begin position="1"/>
        <end position="11"/>
    </location>
</feature>
<accession>A0A8R1Z4N9</accession>
<reference evidence="2" key="2">
    <citation type="submission" date="2022-06" db="UniProtKB">
        <authorList>
            <consortium name="EnsemblMetazoa"/>
        </authorList>
    </citation>
    <scope>IDENTIFICATION</scope>
    <source>
        <strain evidence="2">PS312</strain>
    </source>
</reference>
<reference evidence="3" key="1">
    <citation type="journal article" date="2008" name="Nat. Genet.">
        <title>The Pristionchus pacificus genome provides a unique perspective on nematode lifestyle and parasitism.</title>
        <authorList>
            <person name="Dieterich C."/>
            <person name="Clifton S.W."/>
            <person name="Schuster L.N."/>
            <person name="Chinwalla A."/>
            <person name="Delehaunty K."/>
            <person name="Dinkelacker I."/>
            <person name="Fulton L."/>
            <person name="Fulton R."/>
            <person name="Godfrey J."/>
            <person name="Minx P."/>
            <person name="Mitreva M."/>
            <person name="Roeseler W."/>
            <person name="Tian H."/>
            <person name="Witte H."/>
            <person name="Yang S.P."/>
            <person name="Wilson R.K."/>
            <person name="Sommer R.J."/>
        </authorList>
    </citation>
    <scope>NUCLEOTIDE SEQUENCE [LARGE SCALE GENOMIC DNA]</scope>
    <source>
        <strain evidence="3">PS312</strain>
    </source>
</reference>
<feature type="region of interest" description="Disordered" evidence="1">
    <location>
        <begin position="1"/>
        <end position="62"/>
    </location>
</feature>
<evidence type="ECO:0000256" key="1">
    <source>
        <dbReference type="SAM" id="MobiDB-lite"/>
    </source>
</evidence>
<dbReference type="AlphaFoldDB" id="A0A2A6C413"/>
<protein>
    <submittedName>
        <fullName evidence="2">Uncharacterized protein</fullName>
    </submittedName>
</protein>
<feature type="compositionally biased region" description="Basic and acidic residues" evidence="1">
    <location>
        <begin position="74"/>
        <end position="86"/>
    </location>
</feature>
<sequence>MIVNVSGNVSIEETPKGKEKGDWRDCKGKTLPNEGRERMAQRATDDSNNRGTTSNRIWNERRLRRSNEENMCVPKREEMYDEEGRRRGGGNSLT</sequence>
<dbReference type="Proteomes" id="UP000005239">
    <property type="component" value="Unassembled WGS sequence"/>
</dbReference>
<feature type="region of interest" description="Disordered" evidence="1">
    <location>
        <begin position="74"/>
        <end position="94"/>
    </location>
</feature>
<evidence type="ECO:0000313" key="3">
    <source>
        <dbReference type="Proteomes" id="UP000005239"/>
    </source>
</evidence>
<keyword evidence="3" id="KW-1185">Reference proteome</keyword>
<proteinExistence type="predicted"/>
<dbReference type="EnsemblMetazoa" id="PPA45499.1">
    <property type="protein sequence ID" value="PPA45499.1"/>
    <property type="gene ID" value="WBGene00283868"/>
</dbReference>